<feature type="transmembrane region" description="Helical" evidence="1">
    <location>
        <begin position="166"/>
        <end position="182"/>
    </location>
</feature>
<gene>
    <name evidence="2" type="ORF">GCM10007320_35020</name>
</gene>
<keyword evidence="3" id="KW-1185">Reference proteome</keyword>
<dbReference type="PROSITE" id="PS51257">
    <property type="entry name" value="PROKAR_LIPOPROTEIN"/>
    <property type="match status" value="1"/>
</dbReference>
<keyword evidence="1" id="KW-0812">Transmembrane</keyword>
<feature type="transmembrane region" description="Helical" evidence="1">
    <location>
        <begin position="99"/>
        <end position="119"/>
    </location>
</feature>
<evidence type="ECO:0000313" key="2">
    <source>
        <dbReference type="EMBL" id="GHC88138.1"/>
    </source>
</evidence>
<dbReference type="Proteomes" id="UP000626210">
    <property type="component" value="Unassembled WGS sequence"/>
</dbReference>
<evidence type="ECO:0000313" key="3">
    <source>
        <dbReference type="Proteomes" id="UP000626210"/>
    </source>
</evidence>
<organism evidence="2 3">
    <name type="scientific">Pseudorhodoferax aquiterrae</name>
    <dbReference type="NCBI Taxonomy" id="747304"/>
    <lineage>
        <taxon>Bacteria</taxon>
        <taxon>Pseudomonadati</taxon>
        <taxon>Pseudomonadota</taxon>
        <taxon>Betaproteobacteria</taxon>
        <taxon>Burkholderiales</taxon>
        <taxon>Comamonadaceae</taxon>
    </lineage>
</organism>
<keyword evidence="1" id="KW-1133">Transmembrane helix</keyword>
<feature type="transmembrane region" description="Helical" evidence="1">
    <location>
        <begin position="5"/>
        <end position="24"/>
    </location>
</feature>
<dbReference type="RefSeq" id="WP_189688220.1">
    <property type="nucleotide sequence ID" value="NZ_BMYK01000010.1"/>
</dbReference>
<feature type="transmembrane region" description="Helical" evidence="1">
    <location>
        <begin position="131"/>
        <end position="154"/>
    </location>
</feature>
<reference evidence="3" key="1">
    <citation type="journal article" date="2019" name="Int. J. Syst. Evol. Microbiol.">
        <title>The Global Catalogue of Microorganisms (GCM) 10K type strain sequencing project: providing services to taxonomists for standard genome sequencing and annotation.</title>
        <authorList>
            <consortium name="The Broad Institute Genomics Platform"/>
            <consortium name="The Broad Institute Genome Sequencing Center for Infectious Disease"/>
            <person name="Wu L."/>
            <person name="Ma J."/>
        </authorList>
    </citation>
    <scope>NUCLEOTIDE SEQUENCE [LARGE SCALE GENOMIC DNA]</scope>
    <source>
        <strain evidence="3">KCTC 23314</strain>
    </source>
</reference>
<accession>A0ABQ3G5J6</accession>
<sequence length="319" mass="34025">MPYKLIVGGAFVLGCALLHLYLVSIEYVPTDLLALLGLATLVSAWLALMWMFVTVFMFAPVFTVMLYEVRPPVYWVMVLGLTSGTGLLLGSMVGTEVAGPWFLVVGSAAGAGSALGLCLEKRRRGLWKGFLTMAAMLLGGAALPLCVLVLAIIGGLSEPSVEWADGWRIATFTILLIVLIASNARAADFRGHPAAVWTFFAVVAAVVFLVAAGWRAVPALLAERVGIRLAGTATLMVPPSTCRLVVSALAAGKPKPDDQLMLSCEVPASVLQAKVQLRWAGRMLLVVERINGVDVPRDAARMTIPDAETQLVLPATKRW</sequence>
<protein>
    <submittedName>
        <fullName evidence="2">Uncharacterized protein</fullName>
    </submittedName>
</protein>
<dbReference type="EMBL" id="BMYK01000010">
    <property type="protein sequence ID" value="GHC88138.1"/>
    <property type="molecule type" value="Genomic_DNA"/>
</dbReference>
<feature type="transmembrane region" description="Helical" evidence="1">
    <location>
        <begin position="73"/>
        <end position="93"/>
    </location>
</feature>
<evidence type="ECO:0000256" key="1">
    <source>
        <dbReference type="SAM" id="Phobius"/>
    </source>
</evidence>
<feature type="transmembrane region" description="Helical" evidence="1">
    <location>
        <begin position="44"/>
        <end position="66"/>
    </location>
</feature>
<proteinExistence type="predicted"/>
<name>A0ABQ3G5J6_9BURK</name>
<comment type="caution">
    <text evidence="2">The sequence shown here is derived from an EMBL/GenBank/DDBJ whole genome shotgun (WGS) entry which is preliminary data.</text>
</comment>
<keyword evidence="1" id="KW-0472">Membrane</keyword>
<feature type="transmembrane region" description="Helical" evidence="1">
    <location>
        <begin position="194"/>
        <end position="214"/>
    </location>
</feature>